<feature type="region of interest" description="Disordered" evidence="4">
    <location>
        <begin position="1"/>
        <end position="20"/>
    </location>
</feature>
<evidence type="ECO:0000256" key="1">
    <source>
        <dbReference type="ARBA" id="ARBA00023015"/>
    </source>
</evidence>
<evidence type="ECO:0000256" key="4">
    <source>
        <dbReference type="SAM" id="MobiDB-lite"/>
    </source>
</evidence>
<dbReference type="PANTHER" id="PTHR43537:SF5">
    <property type="entry name" value="UXU OPERON TRANSCRIPTIONAL REGULATOR"/>
    <property type="match status" value="1"/>
</dbReference>
<dbReference type="PANTHER" id="PTHR43537">
    <property type="entry name" value="TRANSCRIPTIONAL REGULATOR, GNTR FAMILY"/>
    <property type="match status" value="1"/>
</dbReference>
<dbReference type="GO" id="GO:0003677">
    <property type="term" value="F:DNA binding"/>
    <property type="evidence" value="ECO:0007669"/>
    <property type="project" value="UniProtKB-KW"/>
</dbReference>
<dbReference type="InterPro" id="IPR011711">
    <property type="entry name" value="GntR_C"/>
</dbReference>
<dbReference type="SUPFAM" id="SSF48008">
    <property type="entry name" value="GntR ligand-binding domain-like"/>
    <property type="match status" value="1"/>
</dbReference>
<evidence type="ECO:0000313" key="9">
    <source>
        <dbReference type="Proteomes" id="UP000266633"/>
    </source>
</evidence>
<dbReference type="PROSITE" id="PS50949">
    <property type="entry name" value="HTH_GNTR"/>
    <property type="match status" value="1"/>
</dbReference>
<dbReference type="GeneID" id="49320440"/>
<dbReference type="InterPro" id="IPR000524">
    <property type="entry name" value="Tscrpt_reg_HTH_GntR"/>
</dbReference>
<gene>
    <name evidence="7" type="ORF">D5077_09825</name>
    <name evidence="6" type="ORF">DF213_03465</name>
</gene>
<dbReference type="Gene3D" id="1.20.120.530">
    <property type="entry name" value="GntR ligand-binding domain-like"/>
    <property type="match status" value="1"/>
</dbReference>
<dbReference type="EMBL" id="QESZ01000004">
    <property type="protein sequence ID" value="PWD75181.1"/>
    <property type="molecule type" value="Genomic_DNA"/>
</dbReference>
<dbReference type="Proteomes" id="UP000245055">
    <property type="component" value="Unassembled WGS sequence"/>
</dbReference>
<evidence type="ECO:0000259" key="5">
    <source>
        <dbReference type="PROSITE" id="PS50949"/>
    </source>
</evidence>
<protein>
    <submittedName>
        <fullName evidence="6">GntR family transcriptional regulator</fullName>
    </submittedName>
</protein>
<dbReference type="GO" id="GO:0003700">
    <property type="term" value="F:DNA-binding transcription factor activity"/>
    <property type="evidence" value="ECO:0007669"/>
    <property type="project" value="InterPro"/>
</dbReference>
<dbReference type="SUPFAM" id="SSF46785">
    <property type="entry name" value="Winged helix' DNA-binding domain"/>
    <property type="match status" value="1"/>
</dbReference>
<dbReference type="RefSeq" id="WP_046830370.1">
    <property type="nucleotide sequence ID" value="NZ_CP031560.1"/>
</dbReference>
<keyword evidence="3" id="KW-0804">Transcription</keyword>
<dbReference type="Gene3D" id="1.10.10.10">
    <property type="entry name" value="Winged helix-like DNA-binding domain superfamily/Winged helix DNA-binding domain"/>
    <property type="match status" value="1"/>
</dbReference>
<organism evidence="6 8">
    <name type="scientific">Dickeya dianthicola</name>
    <dbReference type="NCBI Taxonomy" id="204039"/>
    <lineage>
        <taxon>Bacteria</taxon>
        <taxon>Pseudomonadati</taxon>
        <taxon>Pseudomonadota</taxon>
        <taxon>Gammaproteobacteria</taxon>
        <taxon>Enterobacterales</taxon>
        <taxon>Pectobacteriaceae</taxon>
        <taxon>Dickeya</taxon>
    </lineage>
</organism>
<name>A0AAX1CAP2_9GAMM</name>
<dbReference type="EMBL" id="QZDO01000031">
    <property type="protein sequence ID" value="RJL73084.1"/>
    <property type="molecule type" value="Genomic_DNA"/>
</dbReference>
<reference evidence="6 8" key="1">
    <citation type="submission" date="2018-05" db="EMBL/GenBank/DDBJ databases">
        <title>Genomic diversity of pathogens causing Blackleg of Potato in Pakistan.</title>
        <authorList>
            <person name="Sarfraz S."/>
            <person name="Riaz K."/>
            <person name="Oulghazi S."/>
            <person name="Cigna J."/>
            <person name="Sahi S.T."/>
            <person name="Khan S.H."/>
            <person name="Hameed A."/>
            <person name="Faure D."/>
        </authorList>
    </citation>
    <scope>NUCLEOTIDE SEQUENCE [LARGE SCALE GENOMIC DNA]</scope>
    <source>
        <strain evidence="6 8">SS70</strain>
    </source>
</reference>
<feature type="domain" description="HTH gntR-type" evidence="5">
    <location>
        <begin position="18"/>
        <end position="85"/>
    </location>
</feature>
<dbReference type="Proteomes" id="UP000266633">
    <property type="component" value="Unassembled WGS sequence"/>
</dbReference>
<dbReference type="InterPro" id="IPR036390">
    <property type="entry name" value="WH_DNA-bd_sf"/>
</dbReference>
<evidence type="ECO:0000313" key="8">
    <source>
        <dbReference type="Proteomes" id="UP000245055"/>
    </source>
</evidence>
<dbReference type="InterPro" id="IPR008920">
    <property type="entry name" value="TF_FadR/GntR_C"/>
</dbReference>
<evidence type="ECO:0000313" key="7">
    <source>
        <dbReference type="EMBL" id="RJL73084.1"/>
    </source>
</evidence>
<evidence type="ECO:0000256" key="3">
    <source>
        <dbReference type="ARBA" id="ARBA00023163"/>
    </source>
</evidence>
<keyword evidence="1" id="KW-0805">Transcription regulation</keyword>
<dbReference type="SMART" id="SM00345">
    <property type="entry name" value="HTH_GNTR"/>
    <property type="match status" value="1"/>
</dbReference>
<accession>A0AAX1CAP2</accession>
<sequence length="224" mass="25090">MRVVSEITPSGTAQEAGGSRNEQAYERFKAALISLRYKPGEYLNTAQVMAELSLSRTPIIQAVHRLANEGLLQIIPRKGMMVSPLSLDDAVELIEVRLVNEMLCTRLVCQRCTTQDIAQLRAINQQIRIASETRDHINMMTLDHQFHQQLGHIAGNRILADILSVLNARSQRFWATTLSREGHMQEVVNEHDAIINALEQQDSDAAVAATQAHILSFRHALFSN</sequence>
<dbReference type="SMART" id="SM00895">
    <property type="entry name" value="FCD"/>
    <property type="match status" value="1"/>
</dbReference>
<dbReference type="Pfam" id="PF00392">
    <property type="entry name" value="GntR"/>
    <property type="match status" value="1"/>
</dbReference>
<reference evidence="7 9" key="2">
    <citation type="submission" date="2018-09" db="EMBL/GenBank/DDBJ databases">
        <title>Phylogenetic diversity of Pectobacterium and Dickeya strains causing blackleg disease of potato in Morocco.</title>
        <authorList>
            <person name="Oulghazi S."/>
            <person name="Moumni M."/>
            <person name="Faure D."/>
        </authorList>
    </citation>
    <scope>NUCLEOTIDE SEQUENCE [LARGE SCALE GENOMIC DNA]</scope>
    <source>
        <strain evidence="7 9">S4.16.03.LID</strain>
    </source>
</reference>
<evidence type="ECO:0000256" key="2">
    <source>
        <dbReference type="ARBA" id="ARBA00023125"/>
    </source>
</evidence>
<dbReference type="InterPro" id="IPR036388">
    <property type="entry name" value="WH-like_DNA-bd_sf"/>
</dbReference>
<comment type="caution">
    <text evidence="6">The sequence shown here is derived from an EMBL/GenBank/DDBJ whole genome shotgun (WGS) entry which is preliminary data.</text>
</comment>
<keyword evidence="9" id="KW-1185">Reference proteome</keyword>
<keyword evidence="2" id="KW-0238">DNA-binding</keyword>
<evidence type="ECO:0000313" key="6">
    <source>
        <dbReference type="EMBL" id="PWD75181.1"/>
    </source>
</evidence>
<dbReference type="Pfam" id="PF07729">
    <property type="entry name" value="FCD"/>
    <property type="match status" value="1"/>
</dbReference>
<dbReference type="AlphaFoldDB" id="A0AAX1CAP2"/>
<proteinExistence type="predicted"/>